<proteinExistence type="predicted"/>
<feature type="domain" description="Formyl transferase N-terminal" evidence="1">
    <location>
        <begin position="68"/>
        <end position="176"/>
    </location>
</feature>
<evidence type="ECO:0000313" key="2">
    <source>
        <dbReference type="EMBL" id="EIC30048.1"/>
    </source>
</evidence>
<dbReference type="Pfam" id="PF00551">
    <property type="entry name" value="Formyl_trans_N"/>
    <property type="match status" value="1"/>
</dbReference>
<accession>H8GGT5</accession>
<keyword evidence="3" id="KW-1185">Reference proteome</keyword>
<dbReference type="PANTHER" id="PTHR11138">
    <property type="entry name" value="METHIONYL-TRNA FORMYLTRANSFERASE"/>
    <property type="match status" value="1"/>
</dbReference>
<dbReference type="AlphaFoldDB" id="H8GGT5"/>
<dbReference type="SUPFAM" id="SSF53328">
    <property type="entry name" value="Formyltransferase"/>
    <property type="match status" value="1"/>
</dbReference>
<dbReference type="STRING" id="686340.Metal_2311"/>
<dbReference type="Gene3D" id="3.40.50.12230">
    <property type="match status" value="1"/>
</dbReference>
<dbReference type="Proteomes" id="UP000005090">
    <property type="component" value="Chromosome"/>
</dbReference>
<reference evidence="2 3" key="1">
    <citation type="journal article" date="2013" name="Genome Announc.">
        <title>Genome Sequence of the Obligate Gammaproteobacterial Methanotroph Methylomicrobium album Strain BG8.</title>
        <authorList>
            <person name="Kits K.D."/>
            <person name="Kalyuzhnaya M.G."/>
            <person name="Klotz M.G."/>
            <person name="Jetten M.S."/>
            <person name="Op den Camp H.J."/>
            <person name="Vuilleumier S."/>
            <person name="Bringel F."/>
            <person name="Dispirito A.A."/>
            <person name="Murrell J.C."/>
            <person name="Bruce D."/>
            <person name="Cheng J.F."/>
            <person name="Copeland A."/>
            <person name="Goodwin L."/>
            <person name="Hauser L."/>
            <person name="Lajus A."/>
            <person name="Land M.L."/>
            <person name="Lapidus A."/>
            <person name="Lucas S."/>
            <person name="Medigue C."/>
            <person name="Pitluck S."/>
            <person name="Woyke T."/>
            <person name="Zeytun A."/>
            <person name="Stein L.Y."/>
        </authorList>
    </citation>
    <scope>NUCLEOTIDE SEQUENCE [LARGE SCALE GENOMIC DNA]</scope>
    <source>
        <strain evidence="2 3">BG8</strain>
    </source>
</reference>
<dbReference type="GO" id="GO:0004479">
    <property type="term" value="F:methionyl-tRNA formyltransferase activity"/>
    <property type="evidence" value="ECO:0007669"/>
    <property type="project" value="TreeGrafter"/>
</dbReference>
<evidence type="ECO:0000313" key="3">
    <source>
        <dbReference type="Proteomes" id="UP000005090"/>
    </source>
</evidence>
<dbReference type="EMBL" id="CM001475">
    <property type="protein sequence ID" value="EIC30048.1"/>
    <property type="molecule type" value="Genomic_DNA"/>
</dbReference>
<sequence>MKQLNPSRSILMCLDNRVGYECLKFLLNDPETKVCGAVVHPRATALFGDEILAACEAAGVPAFEFQRAREHFDEIIRPLEPDYVSCFYFDYVLDERFLSLPKIDTINVHPGYLPYNKGFFYYVWSVLDGTPAGVSVHRMNSAADAGDLYAQALVEVTPEDTGDTLYRKHEDAAIQLFRATWPSIVDGTYRSHPQRHPGTRHKLNEMSELLRLDPDERLRTRDLIDRLRVCTVPGRSGCIVDIDGESFQVELQLKPVPCGFVPSPPGKRD</sequence>
<evidence type="ECO:0000259" key="1">
    <source>
        <dbReference type="Pfam" id="PF00551"/>
    </source>
</evidence>
<dbReference type="HOGENOM" id="CLU_033347_2_4_6"/>
<organism evidence="2 3">
    <name type="scientific">Methylomicrobium album BG8</name>
    <dbReference type="NCBI Taxonomy" id="686340"/>
    <lineage>
        <taxon>Bacteria</taxon>
        <taxon>Pseudomonadati</taxon>
        <taxon>Pseudomonadota</taxon>
        <taxon>Gammaproteobacteria</taxon>
        <taxon>Methylococcales</taxon>
        <taxon>Methylococcaceae</taxon>
        <taxon>Methylomicrobium</taxon>
    </lineage>
</organism>
<protein>
    <submittedName>
        <fullName evidence="2">Methionyl-tRNA formyltransferase</fullName>
    </submittedName>
</protein>
<dbReference type="InterPro" id="IPR036477">
    <property type="entry name" value="Formyl_transf_N_sf"/>
</dbReference>
<keyword evidence="2" id="KW-0808">Transferase</keyword>
<dbReference type="GO" id="GO:0005829">
    <property type="term" value="C:cytosol"/>
    <property type="evidence" value="ECO:0007669"/>
    <property type="project" value="TreeGrafter"/>
</dbReference>
<dbReference type="RefSeq" id="WP_005372404.1">
    <property type="nucleotide sequence ID" value="NZ_CM001475.1"/>
</dbReference>
<dbReference type="PANTHER" id="PTHR11138:SF5">
    <property type="entry name" value="METHIONYL-TRNA FORMYLTRANSFERASE, MITOCHONDRIAL"/>
    <property type="match status" value="1"/>
</dbReference>
<name>H8GGT5_METAL</name>
<dbReference type="eggNOG" id="COG0223">
    <property type="taxonomic scope" value="Bacteria"/>
</dbReference>
<dbReference type="InterPro" id="IPR002376">
    <property type="entry name" value="Formyl_transf_N"/>
</dbReference>
<gene>
    <name evidence="2" type="ORF">Metal_2311</name>
</gene>